<sequence>MIDFSLSTSPDFLSSDLTYPPTQLGSVSPSALSAASGTVGSIILGPALRRPHRSRDGLLPDQVNTLGEGDWEKMQQNHVLASVQQVDS</sequence>
<dbReference type="AlphaFoldDB" id="A0A448XIR4"/>
<name>A0A448XIR4_9PLAT</name>
<reference evidence="1" key="1">
    <citation type="submission" date="2018-11" db="EMBL/GenBank/DDBJ databases">
        <authorList>
            <consortium name="Pathogen Informatics"/>
        </authorList>
    </citation>
    <scope>NUCLEOTIDE SEQUENCE</scope>
</reference>
<dbReference type="Proteomes" id="UP000784294">
    <property type="component" value="Unassembled WGS sequence"/>
</dbReference>
<accession>A0A448XIR4</accession>
<organism evidence="1 2">
    <name type="scientific">Protopolystoma xenopodis</name>
    <dbReference type="NCBI Taxonomy" id="117903"/>
    <lineage>
        <taxon>Eukaryota</taxon>
        <taxon>Metazoa</taxon>
        <taxon>Spiralia</taxon>
        <taxon>Lophotrochozoa</taxon>
        <taxon>Platyhelminthes</taxon>
        <taxon>Monogenea</taxon>
        <taxon>Polyopisthocotylea</taxon>
        <taxon>Polystomatidea</taxon>
        <taxon>Polystomatidae</taxon>
        <taxon>Protopolystoma</taxon>
    </lineage>
</organism>
<proteinExistence type="predicted"/>
<protein>
    <submittedName>
        <fullName evidence="1">Uncharacterized protein</fullName>
    </submittedName>
</protein>
<evidence type="ECO:0000313" key="2">
    <source>
        <dbReference type="Proteomes" id="UP000784294"/>
    </source>
</evidence>
<keyword evidence="2" id="KW-1185">Reference proteome</keyword>
<evidence type="ECO:0000313" key="1">
    <source>
        <dbReference type="EMBL" id="VEL37651.1"/>
    </source>
</evidence>
<gene>
    <name evidence="1" type="ORF">PXEA_LOCUS31091</name>
</gene>
<dbReference type="EMBL" id="CAAALY010255592">
    <property type="protein sequence ID" value="VEL37651.1"/>
    <property type="molecule type" value="Genomic_DNA"/>
</dbReference>
<comment type="caution">
    <text evidence="1">The sequence shown here is derived from an EMBL/GenBank/DDBJ whole genome shotgun (WGS) entry which is preliminary data.</text>
</comment>